<dbReference type="RefSeq" id="WP_115593826.1">
    <property type="nucleotide sequence ID" value="NZ_QRHA01000009.1"/>
</dbReference>
<accession>A0A3D8M4S9</accession>
<evidence type="ECO:0000313" key="9">
    <source>
        <dbReference type="Proteomes" id="UP000256561"/>
    </source>
</evidence>
<dbReference type="InterPro" id="IPR011577">
    <property type="entry name" value="Cyt_b561_bac/Ni-Hgenase"/>
</dbReference>
<evidence type="ECO:0000256" key="1">
    <source>
        <dbReference type="ARBA" id="ARBA00004651"/>
    </source>
</evidence>
<evidence type="ECO:0000313" key="8">
    <source>
        <dbReference type="EMBL" id="RDV24580.1"/>
    </source>
</evidence>
<feature type="transmembrane region" description="Helical" evidence="6">
    <location>
        <begin position="148"/>
        <end position="169"/>
    </location>
</feature>
<keyword evidence="4 6" id="KW-1133">Transmembrane helix</keyword>
<dbReference type="InterPro" id="IPR016174">
    <property type="entry name" value="Di-haem_cyt_TM"/>
</dbReference>
<evidence type="ECO:0000256" key="5">
    <source>
        <dbReference type="ARBA" id="ARBA00023136"/>
    </source>
</evidence>
<dbReference type="OrthoDB" id="196472at2"/>
<feature type="transmembrane region" description="Helical" evidence="6">
    <location>
        <begin position="39"/>
        <end position="59"/>
    </location>
</feature>
<dbReference type="SUPFAM" id="SSF81342">
    <property type="entry name" value="Transmembrane di-heme cytochromes"/>
    <property type="match status" value="1"/>
</dbReference>
<evidence type="ECO:0000256" key="6">
    <source>
        <dbReference type="SAM" id="Phobius"/>
    </source>
</evidence>
<dbReference type="PANTHER" id="PTHR30485:SF2">
    <property type="entry name" value="BLL0597 PROTEIN"/>
    <property type="match status" value="1"/>
</dbReference>
<dbReference type="EMBL" id="QRHA01000009">
    <property type="protein sequence ID" value="RDV24580.1"/>
    <property type="molecule type" value="Genomic_DNA"/>
</dbReference>
<feature type="transmembrane region" description="Helical" evidence="6">
    <location>
        <begin position="97"/>
        <end position="119"/>
    </location>
</feature>
<evidence type="ECO:0000256" key="4">
    <source>
        <dbReference type="ARBA" id="ARBA00022989"/>
    </source>
</evidence>
<dbReference type="InterPro" id="IPR051542">
    <property type="entry name" value="Hydrogenase_cytochrome"/>
</dbReference>
<feature type="transmembrane region" description="Helical" evidence="6">
    <location>
        <begin position="195"/>
        <end position="216"/>
    </location>
</feature>
<dbReference type="AlphaFoldDB" id="A0A3D8M4S9"/>
<feature type="domain" description="Cytochrome b561 bacterial/Ni-hydrogenase" evidence="7">
    <location>
        <begin position="7"/>
        <end position="181"/>
    </location>
</feature>
<dbReference type="Gene3D" id="1.20.950.20">
    <property type="entry name" value="Transmembrane di-heme cytochromes, Chain C"/>
    <property type="match status" value="1"/>
</dbReference>
<dbReference type="Pfam" id="PF01292">
    <property type="entry name" value="Ni_hydr_CYTB"/>
    <property type="match status" value="1"/>
</dbReference>
<dbReference type="GO" id="GO:0020037">
    <property type="term" value="F:heme binding"/>
    <property type="evidence" value="ECO:0007669"/>
    <property type="project" value="TreeGrafter"/>
</dbReference>
<keyword evidence="3 6" id="KW-0812">Transmembrane</keyword>
<keyword evidence="2" id="KW-1003">Cell membrane</keyword>
<proteinExistence type="predicted"/>
<keyword evidence="5 6" id="KW-0472">Membrane</keyword>
<dbReference type="Proteomes" id="UP000256561">
    <property type="component" value="Unassembled WGS sequence"/>
</dbReference>
<keyword evidence="9" id="KW-1185">Reference proteome</keyword>
<dbReference type="GO" id="GO:0009055">
    <property type="term" value="F:electron transfer activity"/>
    <property type="evidence" value="ECO:0007669"/>
    <property type="project" value="InterPro"/>
</dbReference>
<reference evidence="9" key="1">
    <citation type="submission" date="2018-08" db="EMBL/GenBank/DDBJ databases">
        <authorList>
            <person name="Zhang J."/>
            <person name="Du Z.-J."/>
        </authorList>
    </citation>
    <scope>NUCLEOTIDE SEQUENCE [LARGE SCALE GENOMIC DNA]</scope>
    <source>
        <strain evidence="9">KCTC 52655</strain>
    </source>
</reference>
<evidence type="ECO:0000256" key="3">
    <source>
        <dbReference type="ARBA" id="ARBA00022692"/>
    </source>
</evidence>
<protein>
    <submittedName>
        <fullName evidence="8">Cytochrome B</fullName>
    </submittedName>
</protein>
<dbReference type="GO" id="GO:0022904">
    <property type="term" value="P:respiratory electron transport chain"/>
    <property type="evidence" value="ECO:0007669"/>
    <property type="project" value="InterPro"/>
</dbReference>
<organism evidence="8 9">
    <name type="scientific">Alteromonas aestuariivivens</name>
    <dbReference type="NCBI Taxonomy" id="1938339"/>
    <lineage>
        <taxon>Bacteria</taxon>
        <taxon>Pseudomonadati</taxon>
        <taxon>Pseudomonadota</taxon>
        <taxon>Gammaproteobacteria</taxon>
        <taxon>Alteromonadales</taxon>
        <taxon>Alteromonadaceae</taxon>
        <taxon>Alteromonas/Salinimonas group</taxon>
        <taxon>Alteromonas</taxon>
    </lineage>
</organism>
<dbReference type="PANTHER" id="PTHR30485">
    <property type="entry name" value="NI/FE-HYDROGENASE 1 B-TYPE CYTOCHROME SUBUNIT"/>
    <property type="match status" value="1"/>
</dbReference>
<sequence>MKKQLIWDLPIRLFHWLLVVSLLGQYVTAEILKDAMQWHFYLGYFTLGLMLFRLLWGFIGPQHARFSNFLKGPGAVLHYTKTLFSAESTPYTGHNPVGGWVVVLMLSIVTTQAISGLFLSDDVFMDGPYFHAVSETTQKLMNSIHHQLFNLLLLVIALHVAAIIFYTLVKKQPLASSMVHGKKATPEPGIPSSKLLLALILAALSAAAIFYLVVVAPPLPADDGFY</sequence>
<dbReference type="GO" id="GO:0005886">
    <property type="term" value="C:plasma membrane"/>
    <property type="evidence" value="ECO:0007669"/>
    <property type="project" value="UniProtKB-SubCell"/>
</dbReference>
<comment type="subcellular location">
    <subcellularLocation>
        <location evidence="1">Cell membrane</location>
        <topology evidence="1">Multi-pass membrane protein</topology>
    </subcellularLocation>
</comment>
<evidence type="ECO:0000259" key="7">
    <source>
        <dbReference type="Pfam" id="PF01292"/>
    </source>
</evidence>
<comment type="caution">
    <text evidence="8">The sequence shown here is derived from an EMBL/GenBank/DDBJ whole genome shotgun (WGS) entry which is preliminary data.</text>
</comment>
<name>A0A3D8M4S9_9ALTE</name>
<evidence type="ECO:0000256" key="2">
    <source>
        <dbReference type="ARBA" id="ARBA00022475"/>
    </source>
</evidence>
<gene>
    <name evidence="8" type="ORF">DXV75_12840</name>
</gene>